<keyword evidence="10 15" id="KW-0798">TonB box</keyword>
<feature type="signal peptide" evidence="16">
    <location>
        <begin position="1"/>
        <end position="21"/>
    </location>
</feature>
<evidence type="ECO:0000256" key="6">
    <source>
        <dbReference type="ARBA" id="ARBA00022692"/>
    </source>
</evidence>
<dbReference type="Gene3D" id="3.55.50.30">
    <property type="match status" value="1"/>
</dbReference>
<accession>A0ABW8K7C7</accession>
<evidence type="ECO:0000256" key="10">
    <source>
        <dbReference type="ARBA" id="ARBA00023077"/>
    </source>
</evidence>
<keyword evidence="5" id="KW-0410">Iron transport</keyword>
<comment type="caution">
    <text evidence="18">The sequence shown here is derived from an EMBL/GenBank/DDBJ whole genome shotgun (WGS) entry which is preliminary data.</text>
</comment>
<evidence type="ECO:0000256" key="8">
    <source>
        <dbReference type="ARBA" id="ARBA00023004"/>
    </source>
</evidence>
<reference evidence="18 19" key="1">
    <citation type="submission" date="2020-10" db="EMBL/GenBank/DDBJ databases">
        <title>Phylogeny of dyella-like bacteria.</title>
        <authorList>
            <person name="Fu J."/>
        </authorList>
    </citation>
    <scope>NUCLEOTIDE SEQUENCE [LARGE SCALE GENOMIC DNA]</scope>
    <source>
        <strain evidence="18 19">BB4</strain>
    </source>
</reference>
<keyword evidence="4 14" id="KW-1134">Transmembrane beta strand</keyword>
<name>A0ABW8K7C7_9GAMM</name>
<dbReference type="SUPFAM" id="SSF56935">
    <property type="entry name" value="Porins"/>
    <property type="match status" value="1"/>
</dbReference>
<dbReference type="PANTHER" id="PTHR32552">
    <property type="entry name" value="FERRICHROME IRON RECEPTOR-RELATED"/>
    <property type="match status" value="1"/>
</dbReference>
<evidence type="ECO:0000256" key="4">
    <source>
        <dbReference type="ARBA" id="ARBA00022452"/>
    </source>
</evidence>
<dbReference type="RefSeq" id="WP_379983603.1">
    <property type="nucleotide sequence ID" value="NZ_JADIKD010000012.1"/>
</dbReference>
<evidence type="ECO:0000256" key="13">
    <source>
        <dbReference type="ARBA" id="ARBA00023237"/>
    </source>
</evidence>
<evidence type="ECO:0000313" key="19">
    <source>
        <dbReference type="Proteomes" id="UP001620408"/>
    </source>
</evidence>
<comment type="subcellular location">
    <subcellularLocation>
        <location evidence="1 14">Cell outer membrane</location>
        <topology evidence="1 14">Multi-pass membrane protein</topology>
    </subcellularLocation>
</comment>
<gene>
    <name evidence="18" type="ORF">ISS97_16030</name>
</gene>
<keyword evidence="13 14" id="KW-0998">Cell outer membrane</keyword>
<evidence type="ECO:0000256" key="1">
    <source>
        <dbReference type="ARBA" id="ARBA00004571"/>
    </source>
</evidence>
<dbReference type="InterPro" id="IPR039426">
    <property type="entry name" value="TonB-dep_rcpt-like"/>
</dbReference>
<comment type="similarity">
    <text evidence="2 14 15">Belongs to the TonB-dependent receptor family.</text>
</comment>
<evidence type="ECO:0000313" key="18">
    <source>
        <dbReference type="EMBL" id="MFK2918781.1"/>
    </source>
</evidence>
<evidence type="ECO:0000256" key="14">
    <source>
        <dbReference type="PROSITE-ProRule" id="PRU01360"/>
    </source>
</evidence>
<dbReference type="PROSITE" id="PS52016">
    <property type="entry name" value="TONB_DEPENDENT_REC_3"/>
    <property type="match status" value="1"/>
</dbReference>
<feature type="domain" description="Secretin/TonB short N-terminal" evidence="17">
    <location>
        <begin position="57"/>
        <end position="108"/>
    </location>
</feature>
<evidence type="ECO:0000259" key="17">
    <source>
        <dbReference type="SMART" id="SM00965"/>
    </source>
</evidence>
<dbReference type="SMART" id="SM00965">
    <property type="entry name" value="STN"/>
    <property type="match status" value="1"/>
</dbReference>
<dbReference type="EMBL" id="JADIKD010000012">
    <property type="protein sequence ID" value="MFK2918781.1"/>
    <property type="molecule type" value="Genomic_DNA"/>
</dbReference>
<dbReference type="InterPro" id="IPR036942">
    <property type="entry name" value="Beta-barrel_TonB_sf"/>
</dbReference>
<protein>
    <submittedName>
        <fullName evidence="18">TonB-dependent receptor</fullName>
    </submittedName>
</protein>
<keyword evidence="12 18" id="KW-0675">Receptor</keyword>
<dbReference type="Proteomes" id="UP001620408">
    <property type="component" value="Unassembled WGS sequence"/>
</dbReference>
<proteinExistence type="inferred from homology"/>
<evidence type="ECO:0000256" key="5">
    <source>
        <dbReference type="ARBA" id="ARBA00022496"/>
    </source>
</evidence>
<dbReference type="InterPro" id="IPR010105">
    <property type="entry name" value="TonB_sidphr_rcpt"/>
</dbReference>
<evidence type="ECO:0000256" key="9">
    <source>
        <dbReference type="ARBA" id="ARBA00023065"/>
    </source>
</evidence>
<keyword evidence="9" id="KW-0406">Ion transport</keyword>
<dbReference type="InterPro" id="IPR000531">
    <property type="entry name" value="Beta-barrel_TonB"/>
</dbReference>
<evidence type="ECO:0000256" key="16">
    <source>
        <dbReference type="SAM" id="SignalP"/>
    </source>
</evidence>
<feature type="chain" id="PRO_5047267730" evidence="16">
    <location>
        <begin position="22"/>
        <end position="799"/>
    </location>
</feature>
<evidence type="ECO:0000256" key="11">
    <source>
        <dbReference type="ARBA" id="ARBA00023136"/>
    </source>
</evidence>
<keyword evidence="7 16" id="KW-0732">Signal</keyword>
<evidence type="ECO:0000256" key="7">
    <source>
        <dbReference type="ARBA" id="ARBA00022729"/>
    </source>
</evidence>
<dbReference type="Pfam" id="PF00593">
    <property type="entry name" value="TonB_dep_Rec_b-barrel"/>
    <property type="match status" value="1"/>
</dbReference>
<evidence type="ECO:0000256" key="15">
    <source>
        <dbReference type="RuleBase" id="RU003357"/>
    </source>
</evidence>
<sequence>MSRGVALVICGCLSLSSVALGATDASRPAATTLRKTFAIPAQALPSALIAFGKQANVQLLTAGCTSANLRSEGVSGALTVDAALARLLQGTDLDYEFIDAGTVVVRPRWVVRPPTPRPETVAALKADMGDAKLLATVRSMGLLGNDEGYMVDISDSATRTISSLADVPQSVSVVTRDLIDSQQLRSVADAVRNVAGVQGIEGNDGVPLFQIRGFYTGNGMTDGMPNSVSGLGDFPPLIAVERIEVLKGPESILGDLSVDNNFGGLINVVMKKPQSRPLRQLSFALGPHGDTQTGLDLAGPLSPSLSYRMVLSGEYADRTDQGYHGDRRAYFAPSIGWQNDSTRFIAGLQYIAHRLPVPDYSVLLGDSLASASPDGLLLGNPRDHSMLRTNRFTYSLEHRFGAGWTWRSRGQYAHQSKRIQGWIFDSPMPSGDITAIAQSYRYSDDYYTLQNDLTGVFSHGMIEHTVVIGFDYSRTKIGSSTDFFQVAGTPYNIFSSARLPSVQSVLDTSSGTSDSSNPWTTDSGWFLQDQIAIGDHWNVLLAVRRSSYQLNTEDADGNPQNLRKARWVPNAGVVYKLTPDVSLYGSLASGFQPDTLLGKNGKPLRPASSRQTEFGAKLNLFQGRARLAAAVYRITLDRSTDVVTSDPPYFAIPGPGQINKGVEVEFTGQVAPGTDITANYTDARIRNRDGTLATGAPHQRLSLWASYRVLSGAWQGWGVAGGVTARSRSLGMNWNTGDYFNIPGQASVDASLSYQARDWSLTLGVRNLFDRRLHGVNFNESFVPLQRRRSFLLSGTYNF</sequence>
<keyword evidence="11 14" id="KW-0472">Membrane</keyword>
<keyword evidence="3 14" id="KW-0813">Transport</keyword>
<dbReference type="CDD" id="cd01347">
    <property type="entry name" value="ligand_gated_channel"/>
    <property type="match status" value="1"/>
</dbReference>
<keyword evidence="8" id="KW-0408">Iron</keyword>
<dbReference type="InterPro" id="IPR011662">
    <property type="entry name" value="Secretin/TonB_short_N"/>
</dbReference>
<dbReference type="NCBIfam" id="TIGR01783">
    <property type="entry name" value="TonB-siderophor"/>
    <property type="match status" value="1"/>
</dbReference>
<organism evidence="18 19">
    <name type="scientific">Dyella koreensis</name>
    <dbReference type="NCBI Taxonomy" id="311235"/>
    <lineage>
        <taxon>Bacteria</taxon>
        <taxon>Pseudomonadati</taxon>
        <taxon>Pseudomonadota</taxon>
        <taxon>Gammaproteobacteria</taxon>
        <taxon>Lysobacterales</taxon>
        <taxon>Rhodanobacteraceae</taxon>
        <taxon>Dyella</taxon>
    </lineage>
</organism>
<dbReference type="PANTHER" id="PTHR32552:SF68">
    <property type="entry name" value="FERRICHROME OUTER MEMBRANE TRANSPORTER_PHAGE RECEPTOR"/>
    <property type="match status" value="1"/>
</dbReference>
<evidence type="ECO:0000256" key="2">
    <source>
        <dbReference type="ARBA" id="ARBA00009810"/>
    </source>
</evidence>
<keyword evidence="6 14" id="KW-0812">Transmembrane</keyword>
<dbReference type="Pfam" id="PF07715">
    <property type="entry name" value="Plug"/>
    <property type="match status" value="1"/>
</dbReference>
<keyword evidence="19" id="KW-1185">Reference proteome</keyword>
<dbReference type="Gene3D" id="2.40.170.20">
    <property type="entry name" value="TonB-dependent receptor, beta-barrel domain"/>
    <property type="match status" value="1"/>
</dbReference>
<evidence type="ECO:0000256" key="3">
    <source>
        <dbReference type="ARBA" id="ARBA00022448"/>
    </source>
</evidence>
<dbReference type="InterPro" id="IPR012910">
    <property type="entry name" value="Plug_dom"/>
</dbReference>
<dbReference type="InterPro" id="IPR037066">
    <property type="entry name" value="Plug_dom_sf"/>
</dbReference>
<dbReference type="Pfam" id="PF07660">
    <property type="entry name" value="STN"/>
    <property type="match status" value="1"/>
</dbReference>
<evidence type="ECO:0000256" key="12">
    <source>
        <dbReference type="ARBA" id="ARBA00023170"/>
    </source>
</evidence>
<dbReference type="Gene3D" id="2.170.130.10">
    <property type="entry name" value="TonB-dependent receptor, plug domain"/>
    <property type="match status" value="1"/>
</dbReference>